<dbReference type="InterPro" id="IPR036302">
    <property type="entry name" value="Pyosin/cloacin_T_dom_sf"/>
</dbReference>
<feature type="compositionally biased region" description="Gly residues" evidence="5">
    <location>
        <begin position="11"/>
        <end position="27"/>
    </location>
</feature>
<feature type="coiled-coil region" evidence="4">
    <location>
        <begin position="392"/>
        <end position="419"/>
    </location>
</feature>
<dbReference type="AlphaFoldDB" id="A0A656VNL1"/>
<evidence type="ECO:0000256" key="2">
    <source>
        <dbReference type="ARBA" id="ARBA00023022"/>
    </source>
</evidence>
<evidence type="ECO:0000313" key="9">
    <source>
        <dbReference type="EMBL" id="KMU53297.1"/>
    </source>
</evidence>
<dbReference type="Gene3D" id="3.10.380.10">
    <property type="entry name" value="Colicin E3-like ribonuclease domain"/>
    <property type="match status" value="1"/>
</dbReference>
<dbReference type="InterPro" id="IPR024575">
    <property type="entry name" value="Cloacin_colicin"/>
</dbReference>
<dbReference type="Pfam" id="PF03515">
    <property type="entry name" value="Cloacin"/>
    <property type="match status" value="1"/>
</dbReference>
<organism evidence="9 10">
    <name type="scientific">Serratia marcescens</name>
    <dbReference type="NCBI Taxonomy" id="615"/>
    <lineage>
        <taxon>Bacteria</taxon>
        <taxon>Pseudomonadati</taxon>
        <taxon>Pseudomonadota</taxon>
        <taxon>Gammaproteobacteria</taxon>
        <taxon>Enterobacterales</taxon>
        <taxon>Yersiniaceae</taxon>
        <taxon>Serratia</taxon>
    </lineage>
</organism>
<dbReference type="PRINTS" id="PR01295">
    <property type="entry name" value="CLOACIN"/>
</dbReference>
<dbReference type="InterPro" id="IPR009105">
    <property type="entry name" value="Colicin_E3_ribonuclease"/>
</dbReference>
<dbReference type="GO" id="GO:0043022">
    <property type="term" value="F:ribosome binding"/>
    <property type="evidence" value="ECO:0007669"/>
    <property type="project" value="InterPro"/>
</dbReference>
<evidence type="ECO:0000259" key="8">
    <source>
        <dbReference type="Pfam" id="PF09000"/>
    </source>
</evidence>
<dbReference type="Pfam" id="PF06958">
    <property type="entry name" value="Pyocin_S"/>
    <property type="match status" value="1"/>
</dbReference>
<feature type="region of interest" description="Disordered" evidence="5">
    <location>
        <begin position="748"/>
        <end position="786"/>
    </location>
</feature>
<reference evidence="9 10" key="1">
    <citation type="submission" date="2015-06" db="EMBL/GenBank/DDBJ databases">
        <title>Draft Genome of Serratia marcescens Strain AH0650_Sm1.</title>
        <authorList>
            <person name="Wan Y."/>
            <person name="Gorrie C."/>
            <person name="Holt K."/>
        </authorList>
    </citation>
    <scope>NUCLEOTIDE SEQUENCE [LARGE SCALE GENOMIC DNA]</scope>
    <source>
        <strain evidence="9 10">AH0650_Sm1</strain>
    </source>
</reference>
<dbReference type="SUPFAM" id="SSF63840">
    <property type="entry name" value="Ribonuclease domain of colicin E3"/>
    <property type="match status" value="1"/>
</dbReference>
<keyword evidence="3" id="KW-0078">Bacteriocin</keyword>
<feature type="domain" description="Pyosin/cloacin translocation" evidence="7">
    <location>
        <begin position="588"/>
        <end position="724"/>
    </location>
</feature>
<dbReference type="RefSeq" id="WP_049295040.1">
    <property type="nucleotide sequence ID" value="NZ_JBAJWF010000008.1"/>
</dbReference>
<dbReference type="GO" id="GO:0042742">
    <property type="term" value="P:defense response to bacterium"/>
    <property type="evidence" value="ECO:0007669"/>
    <property type="project" value="UniProtKB-KW"/>
</dbReference>
<evidence type="ECO:0000256" key="5">
    <source>
        <dbReference type="SAM" id="MobiDB-lite"/>
    </source>
</evidence>
<keyword evidence="4" id="KW-0175">Coiled coil</keyword>
<evidence type="ECO:0000259" key="6">
    <source>
        <dbReference type="Pfam" id="PF03515"/>
    </source>
</evidence>
<dbReference type="Proteomes" id="UP000037482">
    <property type="component" value="Unassembled WGS sequence"/>
</dbReference>
<evidence type="ECO:0000259" key="7">
    <source>
        <dbReference type="Pfam" id="PF06958"/>
    </source>
</evidence>
<dbReference type="GO" id="GO:0031640">
    <property type="term" value="P:killing of cells of another organism"/>
    <property type="evidence" value="ECO:0007669"/>
    <property type="project" value="UniProtKB-KW"/>
</dbReference>
<evidence type="ECO:0000313" key="10">
    <source>
        <dbReference type="Proteomes" id="UP000037482"/>
    </source>
</evidence>
<evidence type="ECO:0000256" key="3">
    <source>
        <dbReference type="ARBA" id="ARBA00023048"/>
    </source>
</evidence>
<feature type="compositionally biased region" description="Basic and acidic residues" evidence="5">
    <location>
        <begin position="1"/>
        <end position="10"/>
    </location>
</feature>
<feature type="compositionally biased region" description="Basic and acidic residues" evidence="5">
    <location>
        <begin position="827"/>
        <end position="836"/>
    </location>
</feature>
<dbReference type="GO" id="GO:0016788">
    <property type="term" value="F:hydrolase activity, acting on ester bonds"/>
    <property type="evidence" value="ECO:0007669"/>
    <property type="project" value="InterPro"/>
</dbReference>
<feature type="domain" description="Pyosin/cloacin translocation" evidence="6">
    <location>
        <begin position="25"/>
        <end position="312"/>
    </location>
</feature>
<keyword evidence="2" id="KW-0044">Antibiotic</keyword>
<accession>A0A656VNL1</accession>
<feature type="compositionally biased region" description="Basic and acidic residues" evidence="5">
    <location>
        <begin position="748"/>
        <end position="774"/>
    </location>
</feature>
<dbReference type="GO" id="GO:0005727">
    <property type="term" value="C:extrachromosomal circular DNA"/>
    <property type="evidence" value="ECO:0007669"/>
    <property type="project" value="InterPro"/>
</dbReference>
<feature type="domain" description="Colicin E3-like ribonuclease" evidence="8">
    <location>
        <begin position="758"/>
        <end position="838"/>
    </location>
</feature>
<sequence length="842" mass="91341">MSGGDGKDSRGPGGGVNGGPTGLGGGVDASDHSGWSSENNPWGGKDKDTGGHTGGGNNGGDRDPANSGGNVNLSLFPEAQASVAVGAQFNLSLFDGAWGFSLLKSQKVQSFITKSITKVKTLGIPTVGTLWRTSLWGLVVEGITPTKIAPDDMSMVRHIVTTLPADLVTQTPPGQLPTQPATLVSARIADLVDDGQQKVAVVRSPSLPMSVPVVEAKPTKRPDVYTVGIVPGMPDIHIRVNAPAPPTTAKPVDGVTEINNAEAKPLPATQPGGNTHDGIVVFPPGSNLPPAYVAVVEIIPQNEVNAREAERKAFLTYQDARQRRESVQTDEYRKSHSYQWLLPERTINQRQIEEKQAQITLNQRIAERQSIQEANARARRQAGRAEQFHRDVERTNGTIAALNEDLSRLRKEEKDLAAQVAEFDRIAKDNMSKIRARQPTDPDIASLSPQAQAAFWRNQAKKEFVLTVGDGDLPKYPPVMGSKPSPLFLEQTAYFWRESGFAISNYNSVATTETLEAGIRGAFARASAALTRTPAEKLYANGQVTTAEFAQLSFVFSESLDVPALTVMSSLGVGRFGLTRDDVRNALGNYNSVRLPYRLVSRETGDVGEEKIHINIVRPDERNVKGAVPLRPLSWDAVKRELRFTTDDGAISLTWTPANDKSVSGYIITVTPVGAPAGKLSTGGSVDVSGKGTLTALPNGDVQQIHDYILVPPVESGLDPIYVMFNKPRKKPAKEDKPELVKPRKGLTEFGHDYHRPPKTEDIHGLGELKKGESKNPVQGGGGLRARWYGDKGRKFYEWDSRHGELEGYRASDGTHLGAFDPTTGVRTKEPRPERNIKKKYL</sequence>
<feature type="region of interest" description="Disordered" evidence="5">
    <location>
        <begin position="1"/>
        <end position="71"/>
    </location>
</feature>
<evidence type="ECO:0000256" key="4">
    <source>
        <dbReference type="SAM" id="Coils"/>
    </source>
</evidence>
<dbReference type="Pfam" id="PF09000">
    <property type="entry name" value="Cytotoxic"/>
    <property type="match status" value="1"/>
</dbReference>
<gene>
    <name evidence="9" type="ORF">AB868_01264</name>
</gene>
<keyword evidence="1" id="KW-0929">Antimicrobial</keyword>
<protein>
    <submittedName>
        <fullName evidence="9">Uncharacterized protein</fullName>
    </submittedName>
</protein>
<evidence type="ECO:0000256" key="1">
    <source>
        <dbReference type="ARBA" id="ARBA00022529"/>
    </source>
</evidence>
<name>A0A656VNL1_SERMA</name>
<dbReference type="InterPro" id="IPR036725">
    <property type="entry name" value="ColE3_ribonuclease_sf"/>
</dbReference>
<dbReference type="EMBL" id="LFJS01000009">
    <property type="protein sequence ID" value="KMU53297.1"/>
    <property type="molecule type" value="Genomic_DNA"/>
</dbReference>
<dbReference type="GO" id="GO:0003723">
    <property type="term" value="F:RNA binding"/>
    <property type="evidence" value="ECO:0007669"/>
    <property type="project" value="InterPro"/>
</dbReference>
<dbReference type="InterPro" id="IPR016128">
    <property type="entry name" value="Pyosin/cloacin_T_dom"/>
</dbReference>
<comment type="caution">
    <text evidence="9">The sequence shown here is derived from an EMBL/GenBank/DDBJ whole genome shotgun (WGS) entry which is preliminary data.</text>
</comment>
<proteinExistence type="predicted"/>
<dbReference type="SUPFAM" id="SSF69369">
    <property type="entry name" value="Cloacin translocation domain"/>
    <property type="match status" value="2"/>
</dbReference>
<feature type="region of interest" description="Disordered" evidence="5">
    <location>
        <begin position="808"/>
        <end position="842"/>
    </location>
</feature>